<reference evidence="8" key="2">
    <citation type="submission" date="2016-06" db="UniProtKB">
        <authorList>
            <consortium name="WormBaseParasite"/>
        </authorList>
    </citation>
    <scope>IDENTIFICATION</scope>
</reference>
<dbReference type="PANTHER" id="PTHR11127:SF2">
    <property type="entry name" value="LARGE RIBOSOMAL SUBUNIT PROTEIN EL14"/>
    <property type="match status" value="1"/>
</dbReference>
<organism evidence="7 8">
    <name type="scientific">Globodera pallida</name>
    <name type="common">Potato cyst nematode worm</name>
    <name type="synonym">Heterodera pallida</name>
    <dbReference type="NCBI Taxonomy" id="36090"/>
    <lineage>
        <taxon>Eukaryota</taxon>
        <taxon>Metazoa</taxon>
        <taxon>Ecdysozoa</taxon>
        <taxon>Nematoda</taxon>
        <taxon>Chromadorea</taxon>
        <taxon>Rhabditida</taxon>
        <taxon>Tylenchina</taxon>
        <taxon>Tylenchomorpha</taxon>
        <taxon>Tylenchoidea</taxon>
        <taxon>Heteroderidae</taxon>
        <taxon>Heteroderinae</taxon>
        <taxon>Globodera</taxon>
    </lineage>
</organism>
<dbReference type="SUPFAM" id="SSF50104">
    <property type="entry name" value="Translation proteins SH3-like domain"/>
    <property type="match status" value="1"/>
</dbReference>
<comment type="similarity">
    <text evidence="1">Belongs to the eukaryotic ribosomal protein eL14 family.</text>
</comment>
<feature type="domain" description="Large ribosomal subunit protein eL14" evidence="6">
    <location>
        <begin position="46"/>
        <end position="120"/>
    </location>
</feature>
<dbReference type="Gene3D" id="2.30.30.30">
    <property type="match status" value="1"/>
</dbReference>
<protein>
    <recommendedName>
        <fullName evidence="4">Large ribosomal subunit protein eL14</fullName>
    </recommendedName>
    <alternativeName>
        <fullName evidence="5">60S ribosomal protein L14</fullName>
    </alternativeName>
</protein>
<proteinExistence type="inferred from homology"/>
<dbReference type="PANTHER" id="PTHR11127">
    <property type="entry name" value="60S RIBOSOMAL PROTEIN L14"/>
    <property type="match status" value="1"/>
</dbReference>
<dbReference type="OrthoDB" id="1875589at2759"/>
<evidence type="ECO:0000313" key="7">
    <source>
        <dbReference type="Proteomes" id="UP000050741"/>
    </source>
</evidence>
<evidence type="ECO:0000259" key="6">
    <source>
        <dbReference type="Pfam" id="PF01929"/>
    </source>
</evidence>
<dbReference type="InterPro" id="IPR039660">
    <property type="entry name" value="Ribosomal_eL14"/>
</dbReference>
<evidence type="ECO:0000313" key="8">
    <source>
        <dbReference type="WBParaSite" id="GPLIN_000966700"/>
    </source>
</evidence>
<reference evidence="7" key="1">
    <citation type="submission" date="2014-05" db="EMBL/GenBank/DDBJ databases">
        <title>The genome and life-stage specific transcriptomes of Globodera pallida elucidate key aspects of plant parasitism by a cyst nematode.</title>
        <authorList>
            <person name="Cotton J.A."/>
            <person name="Lilley C.J."/>
            <person name="Jones L.M."/>
            <person name="Kikuchi T."/>
            <person name="Reid A.J."/>
            <person name="Thorpe P."/>
            <person name="Tsai I.J."/>
            <person name="Beasley H."/>
            <person name="Blok V."/>
            <person name="Cock P.J.A."/>
            <person name="Van den Akker S.E."/>
            <person name="Holroyd N."/>
            <person name="Hunt M."/>
            <person name="Mantelin S."/>
            <person name="Naghra H."/>
            <person name="Pain A."/>
            <person name="Palomares-Rius J.E."/>
            <person name="Zarowiecki M."/>
            <person name="Berriman M."/>
            <person name="Jones J.T."/>
            <person name="Urwin P.E."/>
        </authorList>
    </citation>
    <scope>NUCLEOTIDE SEQUENCE [LARGE SCALE GENOMIC DNA]</scope>
    <source>
        <strain evidence="7">Lindley</strain>
    </source>
</reference>
<dbReference type="GO" id="GO:0006412">
    <property type="term" value="P:translation"/>
    <property type="evidence" value="ECO:0007669"/>
    <property type="project" value="InterPro"/>
</dbReference>
<dbReference type="Pfam" id="PF01929">
    <property type="entry name" value="Ribosomal_L14e"/>
    <property type="match status" value="1"/>
</dbReference>
<dbReference type="WBParaSite" id="GPLIN_000966700">
    <property type="protein sequence ID" value="GPLIN_000966700"/>
    <property type="gene ID" value="GPLIN_000966700"/>
</dbReference>
<sequence length="139" mass="15868">MIYHRFVEIGRVVYIAKGKEQGKLAVIVNVIDGNKVLLDGPSSGVPRGVWNFKDLQLTKFTVPLRVGQRSKGVKEAYEKAKIGDLWLGTEWAKRIAHKQKRASLTDFERFKVFKAKQHRNRLVRVEIAKLKKKTTPAAK</sequence>
<name>A0A183C9W8_GLOPA</name>
<keyword evidence="7" id="KW-1185">Reference proteome</keyword>
<dbReference type="AlphaFoldDB" id="A0A183C9W8"/>
<dbReference type="GO" id="GO:0003723">
    <property type="term" value="F:RNA binding"/>
    <property type="evidence" value="ECO:0007669"/>
    <property type="project" value="InterPro"/>
</dbReference>
<dbReference type="GO" id="GO:0022625">
    <property type="term" value="C:cytosolic large ribosomal subunit"/>
    <property type="evidence" value="ECO:0007669"/>
    <property type="project" value="TreeGrafter"/>
</dbReference>
<dbReference type="CDD" id="cd23702">
    <property type="entry name" value="eL14"/>
    <property type="match status" value="1"/>
</dbReference>
<keyword evidence="3" id="KW-0687">Ribonucleoprotein</keyword>
<dbReference type="InterPro" id="IPR014722">
    <property type="entry name" value="Rib_uL2_dom2"/>
</dbReference>
<dbReference type="GO" id="GO:0042273">
    <property type="term" value="P:ribosomal large subunit biogenesis"/>
    <property type="evidence" value="ECO:0007669"/>
    <property type="project" value="TreeGrafter"/>
</dbReference>
<evidence type="ECO:0000256" key="1">
    <source>
        <dbReference type="ARBA" id="ARBA00006592"/>
    </source>
</evidence>
<dbReference type="Gene3D" id="6.10.250.2270">
    <property type="match status" value="1"/>
</dbReference>
<evidence type="ECO:0000256" key="2">
    <source>
        <dbReference type="ARBA" id="ARBA00022980"/>
    </source>
</evidence>
<dbReference type="InterPro" id="IPR008991">
    <property type="entry name" value="Translation_prot_SH3-like_sf"/>
</dbReference>
<dbReference type="Proteomes" id="UP000050741">
    <property type="component" value="Unassembled WGS sequence"/>
</dbReference>
<dbReference type="InterPro" id="IPR002784">
    <property type="entry name" value="Ribosomal_eL14_dom"/>
</dbReference>
<evidence type="ECO:0000256" key="5">
    <source>
        <dbReference type="ARBA" id="ARBA00035318"/>
    </source>
</evidence>
<evidence type="ECO:0000256" key="4">
    <source>
        <dbReference type="ARBA" id="ARBA00035215"/>
    </source>
</evidence>
<dbReference type="GO" id="GO:0003735">
    <property type="term" value="F:structural constituent of ribosome"/>
    <property type="evidence" value="ECO:0007669"/>
    <property type="project" value="InterPro"/>
</dbReference>
<accession>A0A183C9W8</accession>
<keyword evidence="2" id="KW-0689">Ribosomal protein</keyword>
<evidence type="ECO:0000256" key="3">
    <source>
        <dbReference type="ARBA" id="ARBA00023274"/>
    </source>
</evidence>